<dbReference type="GO" id="GO:0000026">
    <property type="term" value="F:alpha-1,2-mannosyltransferase activity"/>
    <property type="evidence" value="ECO:0007669"/>
    <property type="project" value="TreeGrafter"/>
</dbReference>
<dbReference type="EMBL" id="KL367599">
    <property type="protein sequence ID" value="KFD62249.1"/>
    <property type="molecule type" value="Genomic_DNA"/>
</dbReference>
<keyword evidence="11" id="KW-1185">Reference proteome</keyword>
<feature type="transmembrane region" description="Helical" evidence="8">
    <location>
        <begin position="377"/>
        <end position="394"/>
    </location>
</feature>
<keyword evidence="7 8" id="KW-0472">Membrane</keyword>
<evidence type="ECO:0000256" key="2">
    <source>
        <dbReference type="ARBA" id="ARBA00022676"/>
    </source>
</evidence>
<dbReference type="PANTHER" id="PTHR22760:SF4">
    <property type="entry name" value="GPI MANNOSYLTRANSFERASE 3"/>
    <property type="match status" value="1"/>
</dbReference>
<keyword evidence="3" id="KW-0808">Transferase</keyword>
<feature type="transmembrane region" description="Helical" evidence="8">
    <location>
        <begin position="354"/>
        <end position="371"/>
    </location>
</feature>
<feature type="transmembrane region" description="Helical" evidence="8">
    <location>
        <begin position="325"/>
        <end position="347"/>
    </location>
</feature>
<dbReference type="Proteomes" id="UP000030758">
    <property type="component" value="Unassembled WGS sequence"/>
</dbReference>
<dbReference type="Pfam" id="PF03901">
    <property type="entry name" value="Glyco_transf_22"/>
    <property type="match status" value="1"/>
</dbReference>
<sequence length="567" mass="65841">MFHQLLTAQAFRLKHCVRLTCLLHDYVVSGSLLSIQILALNTSYLCEMWTKGLPPFEKRTLARLAIFYRALNLLLVQTWFVPDEYWQTLEPAHRLTFGYGYLTWEWQEGLRSYSYPCVFAALYKILYLLGQDTPFFMVNVPKAACCILACFADQRLYALASQLFDQTTACWTILVYYSNWFQFFCAPRTLLNTVESALVVISSSYLFELSKSRLPGQAGPFKAIPYNHISCRTVKLYLAVTLSTWTVLIRPTSILLLVPIWLRCVQLSSIPRLVAIARTGMLVTAFAALIDRLCYGRWTFPLWNFVQFNLIKGGSALFGSHPWHWYVTCGVPSVFLFHIIVIMAGIWKSKQNRFFFFYICTLYVLVHSLIAHKEIRFLLPTVPLLSIYAGYFLAKHAENAFKTTKSKWLFGLLVLPNVLLALFTGQIHQRGVMDVTSFLSKEAQTKTMEIWYLMPCHSTPFYSHVHAPVRMRFLTCMPENLSQLDYVDESDDFHRDPSMWLERELSITERRPTHIVIYAKTASLVANVFRKEKYSLVRRFFNTYFPQGDRQSREIEVYEQITSPNRT</sequence>
<dbReference type="AlphaFoldDB" id="A0A085LUJ2"/>
<proteinExistence type="inferred from homology"/>
<evidence type="ECO:0000313" key="9">
    <source>
        <dbReference type="EMBL" id="KFD48638.1"/>
    </source>
</evidence>
<evidence type="ECO:0000313" key="11">
    <source>
        <dbReference type="Proteomes" id="UP000030764"/>
    </source>
</evidence>
<keyword evidence="5 8" id="KW-0256">Endoplasmic reticulum</keyword>
<dbReference type="GO" id="GO:0006506">
    <property type="term" value="P:GPI anchor biosynthetic process"/>
    <property type="evidence" value="ECO:0007669"/>
    <property type="project" value="TreeGrafter"/>
</dbReference>
<feature type="transmembrane region" description="Helical" evidence="8">
    <location>
        <begin position="406"/>
        <end position="425"/>
    </location>
</feature>
<dbReference type="PANTHER" id="PTHR22760">
    <property type="entry name" value="GLYCOSYLTRANSFERASE"/>
    <property type="match status" value="1"/>
</dbReference>
<evidence type="ECO:0000256" key="4">
    <source>
        <dbReference type="ARBA" id="ARBA00022692"/>
    </source>
</evidence>
<dbReference type="GO" id="GO:0005789">
    <property type="term" value="C:endoplasmic reticulum membrane"/>
    <property type="evidence" value="ECO:0007669"/>
    <property type="project" value="UniProtKB-SubCell"/>
</dbReference>
<dbReference type="EMBL" id="KL363288">
    <property type="protein sequence ID" value="KFD48638.1"/>
    <property type="molecule type" value="Genomic_DNA"/>
</dbReference>
<dbReference type="EC" id="2.4.1.-" evidence="8"/>
<feature type="transmembrane region" description="Helical" evidence="8">
    <location>
        <begin position="236"/>
        <end position="261"/>
    </location>
</feature>
<evidence type="ECO:0000313" key="10">
    <source>
        <dbReference type="EMBL" id="KFD62249.1"/>
    </source>
</evidence>
<keyword evidence="2 8" id="KW-0328">Glycosyltransferase</keyword>
<evidence type="ECO:0000256" key="5">
    <source>
        <dbReference type="ARBA" id="ARBA00022824"/>
    </source>
</evidence>
<organism evidence="9 11">
    <name type="scientific">Trichuris suis</name>
    <name type="common">pig whipworm</name>
    <dbReference type="NCBI Taxonomy" id="68888"/>
    <lineage>
        <taxon>Eukaryota</taxon>
        <taxon>Metazoa</taxon>
        <taxon>Ecdysozoa</taxon>
        <taxon>Nematoda</taxon>
        <taxon>Enoplea</taxon>
        <taxon>Dorylaimia</taxon>
        <taxon>Trichinellida</taxon>
        <taxon>Trichuridae</taxon>
        <taxon>Trichuris</taxon>
    </lineage>
</organism>
<evidence type="ECO:0000256" key="8">
    <source>
        <dbReference type="RuleBase" id="RU363075"/>
    </source>
</evidence>
<protein>
    <recommendedName>
        <fullName evidence="8">Mannosyltransferase</fullName>
        <ecNumber evidence="8">2.4.1.-</ecNumber>
    </recommendedName>
</protein>
<evidence type="ECO:0000256" key="1">
    <source>
        <dbReference type="ARBA" id="ARBA00004477"/>
    </source>
</evidence>
<evidence type="ECO:0000256" key="7">
    <source>
        <dbReference type="ARBA" id="ARBA00023136"/>
    </source>
</evidence>
<name>A0A085LUJ2_9BILA</name>
<gene>
    <name evidence="9" type="ORF">M513_10493</name>
    <name evidence="10" type="ORF">M514_10493</name>
</gene>
<keyword evidence="6 8" id="KW-1133">Transmembrane helix</keyword>
<comment type="similarity">
    <text evidence="8">Belongs to the glycosyltransferase 22 family.</text>
</comment>
<dbReference type="Proteomes" id="UP000030764">
    <property type="component" value="Unassembled WGS sequence"/>
</dbReference>
<dbReference type="InterPro" id="IPR005599">
    <property type="entry name" value="GPI_mannosylTrfase"/>
</dbReference>
<comment type="subcellular location">
    <subcellularLocation>
        <location evidence="1 8">Endoplasmic reticulum membrane</location>
        <topology evidence="1 8">Multi-pass membrane protein</topology>
    </subcellularLocation>
</comment>
<keyword evidence="4 8" id="KW-0812">Transmembrane</keyword>
<accession>A0A085LUJ2</accession>
<reference evidence="9 11" key="1">
    <citation type="journal article" date="2014" name="Nat. Genet.">
        <title>Genome and transcriptome of the porcine whipworm Trichuris suis.</title>
        <authorList>
            <person name="Jex A.R."/>
            <person name="Nejsum P."/>
            <person name="Schwarz E.M."/>
            <person name="Hu L."/>
            <person name="Young N.D."/>
            <person name="Hall R.S."/>
            <person name="Korhonen P.K."/>
            <person name="Liao S."/>
            <person name="Thamsborg S."/>
            <person name="Xia J."/>
            <person name="Xu P."/>
            <person name="Wang S."/>
            <person name="Scheerlinck J.P."/>
            <person name="Hofmann A."/>
            <person name="Sternberg P.W."/>
            <person name="Wang J."/>
            <person name="Gasser R.B."/>
        </authorList>
    </citation>
    <scope>NUCLEOTIDE SEQUENCE [LARGE SCALE GENOMIC DNA]</scope>
    <source>
        <strain evidence="10">DCEP-RM93F</strain>
        <strain evidence="9">DCEP-RM93M</strain>
    </source>
</reference>
<feature type="transmembrane region" description="Helical" evidence="8">
    <location>
        <begin position="273"/>
        <end position="290"/>
    </location>
</feature>
<evidence type="ECO:0000256" key="6">
    <source>
        <dbReference type="ARBA" id="ARBA00022989"/>
    </source>
</evidence>
<evidence type="ECO:0000256" key="3">
    <source>
        <dbReference type="ARBA" id="ARBA00022679"/>
    </source>
</evidence>